<organism evidence="7 8">
    <name type="scientific">Paenibacillus nasutitermitis</name>
    <dbReference type="NCBI Taxonomy" id="1652958"/>
    <lineage>
        <taxon>Bacteria</taxon>
        <taxon>Bacillati</taxon>
        <taxon>Bacillota</taxon>
        <taxon>Bacilli</taxon>
        <taxon>Bacillales</taxon>
        <taxon>Paenibacillaceae</taxon>
        <taxon>Paenibacillus</taxon>
    </lineage>
</organism>
<evidence type="ECO:0000256" key="3">
    <source>
        <dbReference type="ARBA" id="ARBA00022679"/>
    </source>
</evidence>
<evidence type="ECO:0000256" key="2">
    <source>
        <dbReference type="ARBA" id="ARBA00022603"/>
    </source>
</evidence>
<evidence type="ECO:0000313" key="8">
    <source>
        <dbReference type="Proteomes" id="UP000612456"/>
    </source>
</evidence>
<keyword evidence="3 6" id="KW-0808">Transferase</keyword>
<dbReference type="InterPro" id="IPR003742">
    <property type="entry name" value="RlmH-like"/>
</dbReference>
<keyword evidence="1 6" id="KW-0698">rRNA processing</keyword>
<dbReference type="GO" id="GO:0005737">
    <property type="term" value="C:cytoplasm"/>
    <property type="evidence" value="ECO:0007669"/>
    <property type="project" value="UniProtKB-SubCell"/>
</dbReference>
<accession>A0A916ZJU7</accession>
<keyword evidence="6" id="KW-0963">Cytoplasm</keyword>
<keyword evidence="2 6" id="KW-0489">Methyltransferase</keyword>
<evidence type="ECO:0000256" key="4">
    <source>
        <dbReference type="ARBA" id="ARBA00022691"/>
    </source>
</evidence>
<dbReference type="GO" id="GO:0070038">
    <property type="term" value="F:rRNA (pseudouridine-N3-)-methyltransferase activity"/>
    <property type="evidence" value="ECO:0007669"/>
    <property type="project" value="UniProtKB-UniRule"/>
</dbReference>
<feature type="binding site" evidence="6">
    <location>
        <position position="112"/>
    </location>
    <ligand>
        <name>S-adenosyl-L-methionine</name>
        <dbReference type="ChEBI" id="CHEBI:59789"/>
    </ligand>
</feature>
<dbReference type="EC" id="2.1.1.177" evidence="6"/>
<dbReference type="PIRSF" id="PIRSF004505">
    <property type="entry name" value="MT_bac"/>
    <property type="match status" value="1"/>
</dbReference>
<dbReference type="AlphaFoldDB" id="A0A916ZJU7"/>
<dbReference type="NCBIfam" id="TIGR00246">
    <property type="entry name" value="tRNA_RlmH_YbeA"/>
    <property type="match status" value="1"/>
</dbReference>
<dbReference type="InterPro" id="IPR029028">
    <property type="entry name" value="Alpha/beta_knot_MTases"/>
</dbReference>
<comment type="function">
    <text evidence="6">Specifically methylates the pseudouridine at position 1915 (m3Psi1915) in 23S rRNA.</text>
</comment>
<evidence type="ECO:0000256" key="1">
    <source>
        <dbReference type="ARBA" id="ARBA00022552"/>
    </source>
</evidence>
<feature type="binding site" evidence="6">
    <location>
        <begin position="131"/>
        <end position="136"/>
    </location>
    <ligand>
        <name>S-adenosyl-L-methionine</name>
        <dbReference type="ChEBI" id="CHEBI:59789"/>
    </ligand>
</feature>
<proteinExistence type="inferred from homology"/>
<dbReference type="PANTHER" id="PTHR33603">
    <property type="entry name" value="METHYLTRANSFERASE"/>
    <property type="match status" value="1"/>
</dbReference>
<evidence type="ECO:0000256" key="6">
    <source>
        <dbReference type="HAMAP-Rule" id="MF_00658"/>
    </source>
</evidence>
<dbReference type="PANTHER" id="PTHR33603:SF1">
    <property type="entry name" value="RIBOSOMAL RNA LARGE SUBUNIT METHYLTRANSFERASE H"/>
    <property type="match status" value="1"/>
</dbReference>
<dbReference type="Gene3D" id="3.40.1280.10">
    <property type="match status" value="1"/>
</dbReference>
<evidence type="ECO:0000256" key="5">
    <source>
        <dbReference type="ARBA" id="ARBA00038303"/>
    </source>
</evidence>
<comment type="caution">
    <text evidence="7">The sequence shown here is derived from an EMBL/GenBank/DDBJ whole genome shotgun (WGS) entry which is preliminary data.</text>
</comment>
<reference evidence="7" key="2">
    <citation type="submission" date="2020-09" db="EMBL/GenBank/DDBJ databases">
        <authorList>
            <person name="Sun Q."/>
            <person name="Zhou Y."/>
        </authorList>
    </citation>
    <scope>NUCLEOTIDE SEQUENCE</scope>
    <source>
        <strain evidence="7">CGMCC 1.15178</strain>
    </source>
</reference>
<dbReference type="Proteomes" id="UP000612456">
    <property type="component" value="Unassembled WGS sequence"/>
</dbReference>
<dbReference type="InterPro" id="IPR029026">
    <property type="entry name" value="tRNA_m1G_MTases_N"/>
</dbReference>
<protein>
    <recommendedName>
        <fullName evidence="6">Ribosomal RNA large subunit methyltransferase H</fullName>
        <ecNumber evidence="6">2.1.1.177</ecNumber>
    </recommendedName>
    <alternativeName>
        <fullName evidence="6">23S rRNA (pseudouridine1915-N3)-methyltransferase</fullName>
    </alternativeName>
    <alternativeName>
        <fullName evidence="6">23S rRNA m3Psi1915 methyltransferase</fullName>
    </alternativeName>
    <alternativeName>
        <fullName evidence="6">rRNA (pseudouridine-N3-)-methyltransferase RlmH</fullName>
    </alternativeName>
</protein>
<keyword evidence="4 6" id="KW-0949">S-adenosyl-L-methionine</keyword>
<comment type="subunit">
    <text evidence="6">Homodimer.</text>
</comment>
<feature type="binding site" evidence="6">
    <location>
        <position position="80"/>
    </location>
    <ligand>
        <name>S-adenosyl-L-methionine</name>
        <dbReference type="ChEBI" id="CHEBI:59789"/>
    </ligand>
</feature>
<dbReference type="HAMAP" id="MF_00658">
    <property type="entry name" value="23SrRNA_methyltr_H"/>
    <property type="match status" value="1"/>
</dbReference>
<dbReference type="EMBL" id="BMHP01000014">
    <property type="protein sequence ID" value="GGE00281.1"/>
    <property type="molecule type" value="Genomic_DNA"/>
</dbReference>
<keyword evidence="8" id="KW-1185">Reference proteome</keyword>
<sequence>MERVMHIQILTVGKLKERYLVDGIAEYVKRLGPYAKLQMIEVPDEKAPENMSPAEEQQVREKEGERLLAKLGADVYVVALAIDGEMWTSEQLAGSLDKLATYGRNQVAFVIGGSLGLSSELLRRADMRLSFGRMTLPHQLMRLVLVEQIYRAMRINRGEPYHK</sequence>
<dbReference type="Pfam" id="PF02590">
    <property type="entry name" value="SPOUT_MTase"/>
    <property type="match status" value="1"/>
</dbReference>
<comment type="catalytic activity">
    <reaction evidence="6">
        <text>pseudouridine(1915) in 23S rRNA + S-adenosyl-L-methionine = N(3)-methylpseudouridine(1915) in 23S rRNA + S-adenosyl-L-homocysteine + H(+)</text>
        <dbReference type="Rhea" id="RHEA:42752"/>
        <dbReference type="Rhea" id="RHEA-COMP:10221"/>
        <dbReference type="Rhea" id="RHEA-COMP:10222"/>
        <dbReference type="ChEBI" id="CHEBI:15378"/>
        <dbReference type="ChEBI" id="CHEBI:57856"/>
        <dbReference type="ChEBI" id="CHEBI:59789"/>
        <dbReference type="ChEBI" id="CHEBI:65314"/>
        <dbReference type="ChEBI" id="CHEBI:74486"/>
        <dbReference type="EC" id="2.1.1.177"/>
    </reaction>
</comment>
<evidence type="ECO:0000313" key="7">
    <source>
        <dbReference type="EMBL" id="GGE00281.1"/>
    </source>
</evidence>
<reference evidence="7" key="1">
    <citation type="journal article" date="2014" name="Int. J. Syst. Evol. Microbiol.">
        <title>Complete genome sequence of Corynebacterium casei LMG S-19264T (=DSM 44701T), isolated from a smear-ripened cheese.</title>
        <authorList>
            <consortium name="US DOE Joint Genome Institute (JGI-PGF)"/>
            <person name="Walter F."/>
            <person name="Albersmeier A."/>
            <person name="Kalinowski J."/>
            <person name="Ruckert C."/>
        </authorList>
    </citation>
    <scope>NUCLEOTIDE SEQUENCE</scope>
    <source>
        <strain evidence="7">CGMCC 1.15178</strain>
    </source>
</reference>
<dbReference type="CDD" id="cd18081">
    <property type="entry name" value="RlmH-like"/>
    <property type="match status" value="1"/>
</dbReference>
<dbReference type="NCBIfam" id="NF000985">
    <property type="entry name" value="PRK00103.1-3"/>
    <property type="match status" value="1"/>
</dbReference>
<comment type="subcellular location">
    <subcellularLocation>
        <location evidence="6">Cytoplasm</location>
    </subcellularLocation>
</comment>
<gene>
    <name evidence="6 7" type="primary">rlmH</name>
    <name evidence="7" type="ORF">GCM10010911_69000</name>
</gene>
<comment type="similarity">
    <text evidence="5 6">Belongs to the RNA methyltransferase RlmH family.</text>
</comment>
<name>A0A916ZJU7_9BACL</name>
<dbReference type="SUPFAM" id="SSF75217">
    <property type="entry name" value="alpha/beta knot"/>
    <property type="match status" value="1"/>
</dbReference>